<dbReference type="SMART" id="SM00733">
    <property type="entry name" value="Mterf"/>
    <property type="match status" value="7"/>
</dbReference>
<dbReference type="InterPro" id="IPR003690">
    <property type="entry name" value="MTERF"/>
</dbReference>
<reference evidence="4 5" key="1">
    <citation type="journal article" date="2014" name="Nat. Genet.">
        <title>Genome sequence of the hot pepper provides insights into the evolution of pungency in Capsicum species.</title>
        <authorList>
            <person name="Kim S."/>
            <person name="Park M."/>
            <person name="Yeom S.I."/>
            <person name="Kim Y.M."/>
            <person name="Lee J.M."/>
            <person name="Lee H.A."/>
            <person name="Seo E."/>
            <person name="Choi J."/>
            <person name="Cheong K."/>
            <person name="Kim K.T."/>
            <person name="Jung K."/>
            <person name="Lee G.W."/>
            <person name="Oh S.K."/>
            <person name="Bae C."/>
            <person name="Kim S.B."/>
            <person name="Lee H.Y."/>
            <person name="Kim S.Y."/>
            <person name="Kim M.S."/>
            <person name="Kang B.C."/>
            <person name="Jo Y.D."/>
            <person name="Yang H.B."/>
            <person name="Jeong H.J."/>
            <person name="Kang W.H."/>
            <person name="Kwon J.K."/>
            <person name="Shin C."/>
            <person name="Lim J.Y."/>
            <person name="Park J.H."/>
            <person name="Huh J.H."/>
            <person name="Kim J.S."/>
            <person name="Kim B.D."/>
            <person name="Cohen O."/>
            <person name="Paran I."/>
            <person name="Suh M.C."/>
            <person name="Lee S.B."/>
            <person name="Kim Y.K."/>
            <person name="Shin Y."/>
            <person name="Noh S.J."/>
            <person name="Park J."/>
            <person name="Seo Y.S."/>
            <person name="Kwon S.Y."/>
            <person name="Kim H.A."/>
            <person name="Park J.M."/>
            <person name="Kim H.J."/>
            <person name="Choi S.B."/>
            <person name="Bosland P.W."/>
            <person name="Reeves G."/>
            <person name="Jo S.H."/>
            <person name="Lee B.W."/>
            <person name="Cho H.T."/>
            <person name="Choi H.S."/>
            <person name="Lee M.S."/>
            <person name="Yu Y."/>
            <person name="Do Choi Y."/>
            <person name="Park B.S."/>
            <person name="van Deynze A."/>
            <person name="Ashrafi H."/>
            <person name="Hill T."/>
            <person name="Kim W.T."/>
            <person name="Pai H.S."/>
            <person name="Ahn H.K."/>
            <person name="Yeam I."/>
            <person name="Giovannoni J.J."/>
            <person name="Rose J.K."/>
            <person name="Sorensen I."/>
            <person name="Lee S.J."/>
            <person name="Kim R.W."/>
            <person name="Choi I.Y."/>
            <person name="Choi B.S."/>
            <person name="Lim J.S."/>
            <person name="Lee Y.H."/>
            <person name="Choi D."/>
        </authorList>
    </citation>
    <scope>NUCLEOTIDE SEQUENCE [LARGE SCALE GENOMIC DNA]</scope>
    <source>
        <strain evidence="5">cv. CM334</strain>
    </source>
</reference>
<accession>A0A2G2ZQA4</accession>
<dbReference type="Pfam" id="PF02536">
    <property type="entry name" value="mTERF"/>
    <property type="match status" value="1"/>
</dbReference>
<evidence type="ECO:0000256" key="2">
    <source>
        <dbReference type="ARBA" id="ARBA00022472"/>
    </source>
</evidence>
<dbReference type="GO" id="GO:0009507">
    <property type="term" value="C:chloroplast"/>
    <property type="evidence" value="ECO:0000318"/>
    <property type="project" value="GO_Central"/>
</dbReference>
<dbReference type="Proteomes" id="UP000222542">
    <property type="component" value="Unassembled WGS sequence"/>
</dbReference>
<keyword evidence="2" id="KW-0805">Transcription regulation</keyword>
<comment type="caution">
    <text evidence="4">The sequence shown here is derived from an EMBL/GenBank/DDBJ whole genome shotgun (WGS) entry which is preliminary data.</text>
</comment>
<evidence type="ECO:0000313" key="4">
    <source>
        <dbReference type="EMBL" id="PHT84127.1"/>
    </source>
</evidence>
<evidence type="ECO:0000313" key="5">
    <source>
        <dbReference type="Proteomes" id="UP000222542"/>
    </source>
</evidence>
<dbReference type="FunFam" id="1.25.70.10:FF:000001">
    <property type="entry name" value="Mitochondrial transcription termination factor-like"/>
    <property type="match status" value="1"/>
</dbReference>
<keyword evidence="5" id="KW-1185">Reference proteome</keyword>
<reference evidence="4 5" key="2">
    <citation type="journal article" date="2017" name="Genome Biol.">
        <title>New reference genome sequences of hot pepper reveal the massive evolution of plant disease-resistance genes by retroduplication.</title>
        <authorList>
            <person name="Kim S."/>
            <person name="Park J."/>
            <person name="Yeom S.I."/>
            <person name="Kim Y.M."/>
            <person name="Seo E."/>
            <person name="Kim K.T."/>
            <person name="Kim M.S."/>
            <person name="Lee J.M."/>
            <person name="Cheong K."/>
            <person name="Shin H.S."/>
            <person name="Kim S.B."/>
            <person name="Han K."/>
            <person name="Lee J."/>
            <person name="Park M."/>
            <person name="Lee H.A."/>
            <person name="Lee H.Y."/>
            <person name="Lee Y."/>
            <person name="Oh S."/>
            <person name="Lee J.H."/>
            <person name="Choi E."/>
            <person name="Choi E."/>
            <person name="Lee S.E."/>
            <person name="Jeon J."/>
            <person name="Kim H."/>
            <person name="Choi G."/>
            <person name="Song H."/>
            <person name="Lee J."/>
            <person name="Lee S.C."/>
            <person name="Kwon J.K."/>
            <person name="Lee H.Y."/>
            <person name="Koo N."/>
            <person name="Hong Y."/>
            <person name="Kim R.W."/>
            <person name="Kang W.H."/>
            <person name="Huh J.H."/>
            <person name="Kang B.C."/>
            <person name="Yang T.J."/>
            <person name="Lee Y.H."/>
            <person name="Bennetzen J.L."/>
            <person name="Choi D."/>
        </authorList>
    </citation>
    <scope>NUCLEOTIDE SEQUENCE [LARGE SCALE GENOMIC DNA]</scope>
    <source>
        <strain evidence="5">cv. CM334</strain>
    </source>
</reference>
<name>A0A2G2ZQA4_CAPAN</name>
<sequence length="364" mass="41921">MLAKSRAILFKFDCNGFLFRYSTAAPTNLEEYLINSLGFSKQEAISASAKVTFNSLKNPDLSVNFFKQTGFNDSQIKILVSKHPKVLFFDVEKTLKPKLQCISQLGLSGSDLVKVILRDCKFLDTGLHTRIIPLINLLKSVLGSDENVVKVIKRCAWLISYNNHVTIEANLNLLQSFGCSNDKIKSILITCPKILTNINNKRLEEMLHRVEKEVGVSPDSTLFLHIVCVLSTMREEKLEKKFGIFKSFGWSDTDILTMLQKHPYCIGLSEVRIQTALTFLMKEVQYKSIYIASRPMLLKYSMEKRLIPRYEVWKLVNEKNLIEVGRELYTVMTWSESKFFDMYVQPVKAELPDLYELYIRRIGK</sequence>
<keyword evidence="2" id="KW-0806">Transcription termination</keyword>
<dbReference type="Gene3D" id="1.25.70.10">
    <property type="entry name" value="Transcription termination factor 3, mitochondrial"/>
    <property type="match status" value="1"/>
</dbReference>
<dbReference type="SMR" id="A0A2G2ZQA4"/>
<proteinExistence type="inferred from homology"/>
<evidence type="ECO:0000256" key="3">
    <source>
        <dbReference type="ARBA" id="ARBA00022946"/>
    </source>
</evidence>
<gene>
    <name evidence="4" type="ORF">T459_12570</name>
</gene>
<keyword evidence="2" id="KW-0804">Transcription</keyword>
<protein>
    <submittedName>
        <fullName evidence="4">Uncharacterized protein</fullName>
    </submittedName>
</protein>
<dbReference type="InterPro" id="IPR038538">
    <property type="entry name" value="MTERF_sf"/>
</dbReference>
<dbReference type="GO" id="GO:0003676">
    <property type="term" value="F:nucleic acid binding"/>
    <property type="evidence" value="ECO:0007669"/>
    <property type="project" value="InterPro"/>
</dbReference>
<dbReference type="EMBL" id="AYRZ02000004">
    <property type="protein sequence ID" value="PHT84127.1"/>
    <property type="molecule type" value="Genomic_DNA"/>
</dbReference>
<dbReference type="PANTHER" id="PTHR13068">
    <property type="entry name" value="CGI-12 PROTEIN-RELATED"/>
    <property type="match status" value="1"/>
</dbReference>
<dbReference type="AlphaFoldDB" id="A0A2G2ZQA4"/>
<comment type="similarity">
    <text evidence="1">Belongs to the mTERF family.</text>
</comment>
<dbReference type="Gramene" id="PHT84127">
    <property type="protein sequence ID" value="PHT84127"/>
    <property type="gene ID" value="T459_12570"/>
</dbReference>
<dbReference type="GO" id="GO:0009658">
    <property type="term" value="P:chloroplast organization"/>
    <property type="evidence" value="ECO:0000318"/>
    <property type="project" value="GO_Central"/>
</dbReference>
<organism evidence="4 5">
    <name type="scientific">Capsicum annuum</name>
    <name type="common">Capsicum pepper</name>
    <dbReference type="NCBI Taxonomy" id="4072"/>
    <lineage>
        <taxon>Eukaryota</taxon>
        <taxon>Viridiplantae</taxon>
        <taxon>Streptophyta</taxon>
        <taxon>Embryophyta</taxon>
        <taxon>Tracheophyta</taxon>
        <taxon>Spermatophyta</taxon>
        <taxon>Magnoliopsida</taxon>
        <taxon>eudicotyledons</taxon>
        <taxon>Gunneridae</taxon>
        <taxon>Pentapetalae</taxon>
        <taxon>asterids</taxon>
        <taxon>lamiids</taxon>
        <taxon>Solanales</taxon>
        <taxon>Solanaceae</taxon>
        <taxon>Solanoideae</taxon>
        <taxon>Capsiceae</taxon>
        <taxon>Capsicum</taxon>
    </lineage>
</organism>
<evidence type="ECO:0000256" key="1">
    <source>
        <dbReference type="ARBA" id="ARBA00007692"/>
    </source>
</evidence>
<keyword evidence="3" id="KW-0809">Transit peptide</keyword>
<dbReference type="PANTHER" id="PTHR13068:SF183">
    <property type="match status" value="1"/>
</dbReference>
<dbReference type="GO" id="GO:0006353">
    <property type="term" value="P:DNA-templated transcription termination"/>
    <property type="evidence" value="ECO:0007669"/>
    <property type="project" value="UniProtKB-KW"/>
</dbReference>
<dbReference type="OMA" id="SKTHIRI"/>